<evidence type="ECO:0000256" key="4">
    <source>
        <dbReference type="PIRSR" id="PIRSR617939-2"/>
    </source>
</evidence>
<comment type="caution">
    <text evidence="6">The sequence shown here is derived from an EMBL/GenBank/DDBJ whole genome shotgun (WGS) entry which is preliminary data.</text>
</comment>
<keyword evidence="7" id="KW-1185">Reference proteome</keyword>
<feature type="binding site" evidence="4">
    <location>
        <position position="134"/>
    </location>
    <ligand>
        <name>substrate</name>
    </ligand>
</feature>
<accession>A0AAD4QG68</accession>
<dbReference type="InterPro" id="IPR013024">
    <property type="entry name" value="GGCT-like"/>
</dbReference>
<name>A0AAD4QG68_9AGAM</name>
<dbReference type="EMBL" id="JAKELL010000008">
    <property type="protein sequence ID" value="KAH8996822.1"/>
    <property type="molecule type" value="Genomic_DNA"/>
</dbReference>
<dbReference type="SUPFAM" id="SSF110857">
    <property type="entry name" value="Gamma-glutamyl cyclotransferase-like"/>
    <property type="match status" value="1"/>
</dbReference>
<proteinExistence type="predicted"/>
<dbReference type="InterPro" id="IPR036568">
    <property type="entry name" value="GGCT-like_sf"/>
</dbReference>
<dbReference type="Proteomes" id="UP001201163">
    <property type="component" value="Unassembled WGS sequence"/>
</dbReference>
<dbReference type="PANTHER" id="PTHR12935:SF0">
    <property type="entry name" value="GAMMA-GLUTAMYLCYCLOTRANSFERASE"/>
    <property type="match status" value="1"/>
</dbReference>
<organism evidence="6 7">
    <name type="scientific">Lactarius akahatsu</name>
    <dbReference type="NCBI Taxonomy" id="416441"/>
    <lineage>
        <taxon>Eukaryota</taxon>
        <taxon>Fungi</taxon>
        <taxon>Dikarya</taxon>
        <taxon>Basidiomycota</taxon>
        <taxon>Agaricomycotina</taxon>
        <taxon>Agaricomycetes</taxon>
        <taxon>Russulales</taxon>
        <taxon>Russulaceae</taxon>
        <taxon>Lactarius</taxon>
    </lineage>
</organism>
<feature type="active site" description="Proton acceptor" evidence="3">
    <location>
        <position position="85"/>
    </location>
</feature>
<evidence type="ECO:0000259" key="5">
    <source>
        <dbReference type="Pfam" id="PF06094"/>
    </source>
</evidence>
<evidence type="ECO:0000256" key="3">
    <source>
        <dbReference type="PIRSR" id="PIRSR617939-1"/>
    </source>
</evidence>
<dbReference type="Pfam" id="PF06094">
    <property type="entry name" value="GGACT"/>
    <property type="match status" value="1"/>
</dbReference>
<feature type="domain" description="Gamma-glutamylcyclotransferase AIG2-like" evidence="5">
    <location>
        <begin position="16"/>
        <end position="121"/>
    </location>
</feature>
<dbReference type="Gene3D" id="3.10.490.10">
    <property type="entry name" value="Gamma-glutamyl cyclotransferase-like"/>
    <property type="match status" value="1"/>
</dbReference>
<gene>
    <name evidence="6" type="ORF">EDB92DRAFT_1532491</name>
</gene>
<protein>
    <recommendedName>
        <fullName evidence="1">gamma-glutamylcyclotransferase</fullName>
        <ecNumber evidence="1">4.3.2.9</ecNumber>
    </recommendedName>
</protein>
<sequence length="166" mass="19328">MANHNTQNRGIKRTLYFGYGSNLWIDQMNRRCPDNNYIGLGVLREWCWIINQRGYANIVPSSGDYVYGFIYEINSKDEQSLDKYEDVPYSYEKKIIPLELIIRSGDGETEKKTIDALVYVDVARTSRDVPKTEYIHRINMGIKDALQKGVSQSYVDKYVRPFIPPE</sequence>
<dbReference type="GO" id="GO:0003839">
    <property type="term" value="F:gamma-glutamylcyclotransferase activity"/>
    <property type="evidence" value="ECO:0007669"/>
    <property type="project" value="UniProtKB-EC"/>
</dbReference>
<reference evidence="6" key="1">
    <citation type="submission" date="2022-01" db="EMBL/GenBank/DDBJ databases">
        <title>Comparative genomics reveals a dynamic genome evolution in the ectomycorrhizal milk-cap (Lactarius) mushrooms.</title>
        <authorList>
            <consortium name="DOE Joint Genome Institute"/>
            <person name="Lebreton A."/>
            <person name="Tang N."/>
            <person name="Kuo A."/>
            <person name="LaButti K."/>
            <person name="Drula E."/>
            <person name="Barry K."/>
            <person name="Clum A."/>
            <person name="Lipzen A."/>
            <person name="Mousain D."/>
            <person name="Ng V."/>
            <person name="Wang R."/>
            <person name="Wang X."/>
            <person name="Dai Y."/>
            <person name="Henrissat B."/>
            <person name="Grigoriev I.V."/>
            <person name="Guerin-Laguette A."/>
            <person name="Yu F."/>
            <person name="Martin F.M."/>
        </authorList>
    </citation>
    <scope>NUCLEOTIDE SEQUENCE</scope>
    <source>
        <strain evidence="6">QP</strain>
    </source>
</reference>
<dbReference type="AlphaFoldDB" id="A0AAD4QG68"/>
<evidence type="ECO:0000313" key="7">
    <source>
        <dbReference type="Proteomes" id="UP001201163"/>
    </source>
</evidence>
<keyword evidence="2" id="KW-0456">Lyase</keyword>
<feature type="binding site" evidence="4">
    <location>
        <begin position="16"/>
        <end position="21"/>
    </location>
    <ligand>
        <name>substrate</name>
    </ligand>
</feature>
<evidence type="ECO:0000313" key="6">
    <source>
        <dbReference type="EMBL" id="KAH8996822.1"/>
    </source>
</evidence>
<dbReference type="InterPro" id="IPR009288">
    <property type="entry name" value="AIG2-like_dom"/>
</dbReference>
<evidence type="ECO:0000256" key="1">
    <source>
        <dbReference type="ARBA" id="ARBA00012346"/>
    </source>
</evidence>
<dbReference type="InterPro" id="IPR017939">
    <property type="entry name" value="G-Glutamylcylcotransferase"/>
</dbReference>
<dbReference type="EC" id="4.3.2.9" evidence="1"/>
<evidence type="ECO:0000256" key="2">
    <source>
        <dbReference type="ARBA" id="ARBA00023239"/>
    </source>
</evidence>
<dbReference type="CDD" id="cd06661">
    <property type="entry name" value="GGCT_like"/>
    <property type="match status" value="1"/>
</dbReference>
<dbReference type="PANTHER" id="PTHR12935">
    <property type="entry name" value="GAMMA-GLUTAMYLCYCLOTRANSFERASE"/>
    <property type="match status" value="1"/>
</dbReference>